<keyword evidence="2" id="KW-1185">Reference proteome</keyword>
<proteinExistence type="predicted"/>
<feature type="non-terminal residue" evidence="1">
    <location>
        <position position="68"/>
    </location>
</feature>
<feature type="non-terminal residue" evidence="1">
    <location>
        <position position="1"/>
    </location>
</feature>
<comment type="caution">
    <text evidence="1">The sequence shown here is derived from an EMBL/GenBank/DDBJ whole genome shotgun (WGS) entry which is preliminary data.</text>
</comment>
<dbReference type="Proteomes" id="UP000789901">
    <property type="component" value="Unassembled WGS sequence"/>
</dbReference>
<protein>
    <submittedName>
        <fullName evidence="1">27047_t:CDS:1</fullName>
    </submittedName>
</protein>
<dbReference type="EMBL" id="CAJVQB010080787">
    <property type="protein sequence ID" value="CAG8845758.1"/>
    <property type="molecule type" value="Genomic_DNA"/>
</dbReference>
<accession>A0ABN7X3A4</accession>
<evidence type="ECO:0000313" key="1">
    <source>
        <dbReference type="EMBL" id="CAG8845758.1"/>
    </source>
</evidence>
<name>A0ABN7X3A4_GIGMA</name>
<evidence type="ECO:0000313" key="2">
    <source>
        <dbReference type="Proteomes" id="UP000789901"/>
    </source>
</evidence>
<gene>
    <name evidence="1" type="ORF">GMARGA_LOCUS37817</name>
</gene>
<sequence length="68" mass="8360">IKQKIQEKIKVKLQEHDLNFIQNPKLFFEKMLERFGSSIHLDRLFTNNNLLTNPEEIKTQIQYYFQNY</sequence>
<organism evidence="1 2">
    <name type="scientific">Gigaspora margarita</name>
    <dbReference type="NCBI Taxonomy" id="4874"/>
    <lineage>
        <taxon>Eukaryota</taxon>
        <taxon>Fungi</taxon>
        <taxon>Fungi incertae sedis</taxon>
        <taxon>Mucoromycota</taxon>
        <taxon>Glomeromycotina</taxon>
        <taxon>Glomeromycetes</taxon>
        <taxon>Diversisporales</taxon>
        <taxon>Gigasporaceae</taxon>
        <taxon>Gigaspora</taxon>
    </lineage>
</organism>
<reference evidence="1 2" key="1">
    <citation type="submission" date="2021-06" db="EMBL/GenBank/DDBJ databases">
        <authorList>
            <person name="Kallberg Y."/>
            <person name="Tangrot J."/>
            <person name="Rosling A."/>
        </authorList>
    </citation>
    <scope>NUCLEOTIDE SEQUENCE [LARGE SCALE GENOMIC DNA]</scope>
    <source>
        <strain evidence="1 2">120-4 pot B 10/14</strain>
    </source>
</reference>